<organism evidence="1 2">
    <name type="scientific">Choristoneura fumiferana</name>
    <name type="common">Spruce budworm moth</name>
    <name type="synonym">Archips fumiferana</name>
    <dbReference type="NCBI Taxonomy" id="7141"/>
    <lineage>
        <taxon>Eukaryota</taxon>
        <taxon>Metazoa</taxon>
        <taxon>Ecdysozoa</taxon>
        <taxon>Arthropoda</taxon>
        <taxon>Hexapoda</taxon>
        <taxon>Insecta</taxon>
        <taxon>Pterygota</taxon>
        <taxon>Neoptera</taxon>
        <taxon>Endopterygota</taxon>
        <taxon>Lepidoptera</taxon>
        <taxon>Glossata</taxon>
        <taxon>Ditrysia</taxon>
        <taxon>Tortricoidea</taxon>
        <taxon>Tortricidae</taxon>
        <taxon>Tortricinae</taxon>
        <taxon>Choristoneura</taxon>
    </lineage>
</organism>
<evidence type="ECO:0000313" key="2">
    <source>
        <dbReference type="Proteomes" id="UP001064048"/>
    </source>
</evidence>
<dbReference type="Proteomes" id="UP001064048">
    <property type="component" value="Chromosome 11"/>
</dbReference>
<protein>
    <submittedName>
        <fullName evidence="1">Uncharacterized protein</fullName>
    </submittedName>
</protein>
<keyword evidence="2" id="KW-1185">Reference proteome</keyword>
<name>A0ACC0JMY9_CHOFU</name>
<accession>A0ACC0JMY9</accession>
<reference evidence="1 2" key="1">
    <citation type="journal article" date="2022" name="Genome Biol. Evol.">
        <title>The Spruce Budworm Genome: Reconstructing the Evolutionary History of Antifreeze Proteins.</title>
        <authorList>
            <person name="Beliveau C."/>
            <person name="Gagne P."/>
            <person name="Picq S."/>
            <person name="Vernygora O."/>
            <person name="Keeling C.I."/>
            <person name="Pinkney K."/>
            <person name="Doucet D."/>
            <person name="Wen F."/>
            <person name="Johnston J.S."/>
            <person name="Maaroufi H."/>
            <person name="Boyle B."/>
            <person name="Laroche J."/>
            <person name="Dewar K."/>
            <person name="Juretic N."/>
            <person name="Blackburn G."/>
            <person name="Nisole A."/>
            <person name="Brunet B."/>
            <person name="Brandao M."/>
            <person name="Lumley L."/>
            <person name="Duan J."/>
            <person name="Quan G."/>
            <person name="Lucarotti C.J."/>
            <person name="Roe A.D."/>
            <person name="Sperling F.A.H."/>
            <person name="Levesque R.C."/>
            <person name="Cusson M."/>
        </authorList>
    </citation>
    <scope>NUCLEOTIDE SEQUENCE [LARGE SCALE GENOMIC DNA]</scope>
    <source>
        <strain evidence="1">Glfc:IPQL:Cfum</strain>
    </source>
</reference>
<gene>
    <name evidence="1" type="ORF">MSG28_007192</name>
</gene>
<proteinExistence type="predicted"/>
<evidence type="ECO:0000313" key="1">
    <source>
        <dbReference type="EMBL" id="KAI8425447.1"/>
    </source>
</evidence>
<comment type="caution">
    <text evidence="1">The sequence shown here is derived from an EMBL/GenBank/DDBJ whole genome shotgun (WGS) entry which is preliminary data.</text>
</comment>
<sequence>MGKVCGHKQNEDYIREWYCPEKQCNEWIFIHMGTCEWDKNVLYKPIQKSWHAVSRAERWITLVSRSLAKYSSRTVSWG</sequence>
<dbReference type="EMBL" id="CM046111">
    <property type="protein sequence ID" value="KAI8425447.1"/>
    <property type="molecule type" value="Genomic_DNA"/>
</dbReference>